<evidence type="ECO:0008006" key="3">
    <source>
        <dbReference type="Google" id="ProtNLM"/>
    </source>
</evidence>
<organism evidence="1 2">
    <name type="scientific">Paenibacillus amylolyticus</name>
    <dbReference type="NCBI Taxonomy" id="1451"/>
    <lineage>
        <taxon>Bacteria</taxon>
        <taxon>Bacillati</taxon>
        <taxon>Bacillota</taxon>
        <taxon>Bacilli</taxon>
        <taxon>Bacillales</taxon>
        <taxon>Paenibacillaceae</taxon>
        <taxon>Paenibacillus</taxon>
    </lineage>
</organism>
<dbReference type="OrthoDB" id="2883419at2"/>
<dbReference type="Pfam" id="PF10844">
    <property type="entry name" value="DUF2577"/>
    <property type="match status" value="1"/>
</dbReference>
<dbReference type="EMBL" id="MRTJ01000001">
    <property type="protein sequence ID" value="OMF17054.1"/>
    <property type="molecule type" value="Genomic_DNA"/>
</dbReference>
<name>A0A1R1C4P2_PAEAM</name>
<evidence type="ECO:0000313" key="2">
    <source>
        <dbReference type="Proteomes" id="UP000187134"/>
    </source>
</evidence>
<reference evidence="1 2" key="1">
    <citation type="submission" date="2016-11" db="EMBL/GenBank/DDBJ databases">
        <title>Paenibacillus species isolates.</title>
        <authorList>
            <person name="Beno S.M."/>
        </authorList>
    </citation>
    <scope>NUCLEOTIDE SEQUENCE [LARGE SCALE GENOMIC DNA]</scope>
    <source>
        <strain evidence="1 2">FSL H8-0246</strain>
    </source>
</reference>
<gene>
    <name evidence="1" type="ORF">BK131_03510</name>
</gene>
<dbReference type="RefSeq" id="WP_076330454.1">
    <property type="nucleotide sequence ID" value="NZ_MRTJ01000001.1"/>
</dbReference>
<dbReference type="Proteomes" id="UP000187134">
    <property type="component" value="Unassembled WGS sequence"/>
</dbReference>
<evidence type="ECO:0000313" key="1">
    <source>
        <dbReference type="EMBL" id="OMF17054.1"/>
    </source>
</evidence>
<sequence>MLDIIKQAAVAAVAAAGPVQLLEATVLTPPPGLSIQIGLDTKNPIPAEILSVSERLTSYTREVEIEGDFEMEGTIQTEEYSGNGKITGSGICSGTVTFLDELKAGDKVLVMSVQGGQSFVISERLVKYGANS</sequence>
<protein>
    <recommendedName>
        <fullName evidence="3">DUF2577 domain-containing protein</fullName>
    </recommendedName>
</protein>
<comment type="caution">
    <text evidence="1">The sequence shown here is derived from an EMBL/GenBank/DDBJ whole genome shotgun (WGS) entry which is preliminary data.</text>
</comment>
<dbReference type="InterPro" id="IPR022555">
    <property type="entry name" value="DUF2577"/>
</dbReference>
<dbReference type="AlphaFoldDB" id="A0A1R1C4P2"/>
<accession>A0A1R1C4P2</accession>
<proteinExistence type="predicted"/>